<name>A0ABD5CVY7_LACPA</name>
<dbReference type="EMBL" id="JAVKVH010000001">
    <property type="protein sequence ID" value="MDR7623845.1"/>
    <property type="molecule type" value="Genomic_DNA"/>
</dbReference>
<dbReference type="RefSeq" id="WP_149591169.1">
    <property type="nucleotide sequence ID" value="NZ_CAXVTB010000001.1"/>
</dbReference>
<dbReference type="InterPro" id="IPR003362">
    <property type="entry name" value="Bact_transf"/>
</dbReference>
<keyword evidence="2" id="KW-0812">Transmembrane</keyword>
<evidence type="ECO:0000256" key="1">
    <source>
        <dbReference type="ARBA" id="ARBA00006464"/>
    </source>
</evidence>
<evidence type="ECO:0000259" key="3">
    <source>
        <dbReference type="Pfam" id="PF02397"/>
    </source>
</evidence>
<keyword evidence="2" id="KW-0472">Membrane</keyword>
<sequence>MEYQRVETIKNEGHLVHTEVSTRHVSRYSLFTKRIFDILFAVIGLLVLLLPMLVIGLLIKTTSRGPVLFKQTRYGLNSQPFTLLKFRSMRVNAPQKSNKEFGTKSMAYYITPIGNFLRKSSLDELPQLFNIFKGEMSFIGPRPMAMTDADVIKMRKSVGADKVRPGITGLAQVHGRNSISDEEKVSYDVLYASDCCLKRDLSIFLRSIVVVLKREGISRR</sequence>
<dbReference type="EC" id="2.7.8.-" evidence="4"/>
<gene>
    <name evidence="4" type="ORF">RF672_04290</name>
</gene>
<feature type="transmembrane region" description="Helical" evidence="2">
    <location>
        <begin position="38"/>
        <end position="59"/>
    </location>
</feature>
<dbReference type="PANTHER" id="PTHR30576:SF0">
    <property type="entry name" value="UNDECAPRENYL-PHOSPHATE N-ACETYLGALACTOSAMINYL 1-PHOSPHATE TRANSFERASE-RELATED"/>
    <property type="match status" value="1"/>
</dbReference>
<evidence type="ECO:0000256" key="2">
    <source>
        <dbReference type="SAM" id="Phobius"/>
    </source>
</evidence>
<proteinExistence type="inferred from homology"/>
<dbReference type="AlphaFoldDB" id="A0ABD5CVY7"/>
<evidence type="ECO:0000313" key="5">
    <source>
        <dbReference type="Proteomes" id="UP001268544"/>
    </source>
</evidence>
<dbReference type="Proteomes" id="UP001268544">
    <property type="component" value="Unassembled WGS sequence"/>
</dbReference>
<dbReference type="Pfam" id="PF02397">
    <property type="entry name" value="Bac_transf"/>
    <property type="match status" value="1"/>
</dbReference>
<keyword evidence="4" id="KW-0808">Transferase</keyword>
<dbReference type="GO" id="GO:0016740">
    <property type="term" value="F:transferase activity"/>
    <property type="evidence" value="ECO:0007669"/>
    <property type="project" value="UniProtKB-KW"/>
</dbReference>
<protein>
    <submittedName>
        <fullName evidence="4">Sugar transferase</fullName>
        <ecNumber evidence="4">2.7.8.-</ecNumber>
    </submittedName>
</protein>
<reference evidence="5" key="1">
    <citation type="submission" date="2023-07" db="EMBL/GenBank/DDBJ databases">
        <title>Lacticaseibacillus paracasei KCKM 0992.</title>
        <authorList>
            <person name="Kim T.W."/>
        </authorList>
    </citation>
    <scope>NUCLEOTIDE SEQUENCE [LARGE SCALE GENOMIC DNA]</scope>
    <source>
        <strain evidence="5">KCKM 0992</strain>
    </source>
</reference>
<comment type="similarity">
    <text evidence="1">Belongs to the bacterial sugar transferase family.</text>
</comment>
<feature type="domain" description="Bacterial sugar transferase" evidence="3">
    <location>
        <begin position="33"/>
        <end position="213"/>
    </location>
</feature>
<keyword evidence="2" id="KW-1133">Transmembrane helix</keyword>
<evidence type="ECO:0000313" key="4">
    <source>
        <dbReference type="EMBL" id="MDR7623845.1"/>
    </source>
</evidence>
<accession>A0ABD5CVY7</accession>
<dbReference type="PANTHER" id="PTHR30576">
    <property type="entry name" value="COLANIC BIOSYNTHESIS UDP-GLUCOSE LIPID CARRIER TRANSFERASE"/>
    <property type="match status" value="1"/>
</dbReference>
<comment type="caution">
    <text evidence="4">The sequence shown here is derived from an EMBL/GenBank/DDBJ whole genome shotgun (WGS) entry which is preliminary data.</text>
</comment>
<organism evidence="4 5">
    <name type="scientific">Lacticaseibacillus paracasei</name>
    <name type="common">Lactobacillus paracasei</name>
    <dbReference type="NCBI Taxonomy" id="1597"/>
    <lineage>
        <taxon>Bacteria</taxon>
        <taxon>Bacillati</taxon>
        <taxon>Bacillota</taxon>
        <taxon>Bacilli</taxon>
        <taxon>Lactobacillales</taxon>
        <taxon>Lactobacillaceae</taxon>
        <taxon>Lacticaseibacillus</taxon>
    </lineage>
</organism>